<dbReference type="EMBL" id="AP014961">
    <property type="protein sequence ID" value="BAS93763.1"/>
    <property type="molecule type" value="Genomic_DNA"/>
</dbReference>
<dbReference type="InParanoid" id="A0A0P0WLM2"/>
<protein>
    <submittedName>
        <fullName evidence="1">Os05g0380850 protein</fullName>
    </submittedName>
</protein>
<dbReference type="PaxDb" id="39947-A0A0P0WLM2"/>
<dbReference type="AlphaFoldDB" id="A0A0P0WLM2"/>
<reference evidence="1 2" key="2">
    <citation type="journal article" date="2013" name="Plant Cell Physiol.">
        <title>Rice Annotation Project Database (RAP-DB): an integrative and interactive database for rice genomics.</title>
        <authorList>
            <person name="Sakai H."/>
            <person name="Lee S.S."/>
            <person name="Tanaka T."/>
            <person name="Numa H."/>
            <person name="Kim J."/>
            <person name="Kawahara Y."/>
            <person name="Wakimoto H."/>
            <person name="Yang C.C."/>
            <person name="Iwamoto M."/>
            <person name="Abe T."/>
            <person name="Yamada Y."/>
            <person name="Muto A."/>
            <person name="Inokuchi H."/>
            <person name="Ikemura T."/>
            <person name="Matsumoto T."/>
            <person name="Sasaki T."/>
            <person name="Itoh T."/>
        </authorList>
    </citation>
    <scope>NUCLEOTIDE SEQUENCE [LARGE SCALE GENOMIC DNA]</scope>
    <source>
        <strain evidence="2">cv. Nipponbare</strain>
    </source>
</reference>
<dbReference type="Gramene" id="Os05t0380850-00">
    <property type="protein sequence ID" value="Os05t0380850-00"/>
    <property type="gene ID" value="Os05g0380850"/>
</dbReference>
<evidence type="ECO:0000313" key="2">
    <source>
        <dbReference type="Proteomes" id="UP000059680"/>
    </source>
</evidence>
<dbReference type="OMA" id="WSLTHRN"/>
<gene>
    <name evidence="1" type="ordered locus">Os05g0380850</name>
    <name evidence="1" type="ORF">OSNPB_050380850</name>
</gene>
<sequence length="152" mass="17134">MKEWSYYPSSDRTSCSFSFNSSSFRFGRAPTPQRCFMLVRNSTIFSSSGAAPFLKLIMSVSWSCSTRKFLRCGNSSVSKVSSFSVYAFCRSLTQHNLGSMVMWTRFFFFNEVCLRVTLASSLLPLANIVRSRTIFVGPSMLRLSRTLGGCIK</sequence>
<proteinExistence type="predicted"/>
<dbReference type="eggNOG" id="ENOG502R4VV">
    <property type="taxonomic scope" value="Eukaryota"/>
</dbReference>
<organism evidence="1 2">
    <name type="scientific">Oryza sativa subsp. japonica</name>
    <name type="common">Rice</name>
    <dbReference type="NCBI Taxonomy" id="39947"/>
    <lineage>
        <taxon>Eukaryota</taxon>
        <taxon>Viridiplantae</taxon>
        <taxon>Streptophyta</taxon>
        <taxon>Embryophyta</taxon>
        <taxon>Tracheophyta</taxon>
        <taxon>Spermatophyta</taxon>
        <taxon>Magnoliopsida</taxon>
        <taxon>Liliopsida</taxon>
        <taxon>Poales</taxon>
        <taxon>Poaceae</taxon>
        <taxon>BOP clade</taxon>
        <taxon>Oryzoideae</taxon>
        <taxon>Oryzeae</taxon>
        <taxon>Oryzinae</taxon>
        <taxon>Oryza</taxon>
        <taxon>Oryza sativa</taxon>
    </lineage>
</organism>
<reference evidence="1 2" key="3">
    <citation type="journal article" date="2013" name="Rice">
        <title>Improvement of the Oryza sativa Nipponbare reference genome using next generation sequence and optical map data.</title>
        <authorList>
            <person name="Kawahara Y."/>
            <person name="de la Bastide M."/>
            <person name="Hamilton J.P."/>
            <person name="Kanamori H."/>
            <person name="McCombie W.R."/>
            <person name="Ouyang S."/>
            <person name="Schwartz D.C."/>
            <person name="Tanaka T."/>
            <person name="Wu J."/>
            <person name="Zhou S."/>
            <person name="Childs K.L."/>
            <person name="Davidson R.M."/>
            <person name="Lin H."/>
            <person name="Quesada-Ocampo L."/>
            <person name="Vaillancourt B."/>
            <person name="Sakai H."/>
            <person name="Lee S.S."/>
            <person name="Kim J."/>
            <person name="Numa H."/>
            <person name="Itoh T."/>
            <person name="Buell C.R."/>
            <person name="Matsumoto T."/>
        </authorList>
    </citation>
    <scope>NUCLEOTIDE SEQUENCE [LARGE SCALE GENOMIC DNA]</scope>
    <source>
        <strain evidence="2">cv. Nipponbare</strain>
    </source>
</reference>
<reference evidence="2" key="1">
    <citation type="journal article" date="2005" name="Nature">
        <title>The map-based sequence of the rice genome.</title>
        <authorList>
            <consortium name="International rice genome sequencing project (IRGSP)"/>
            <person name="Matsumoto T."/>
            <person name="Wu J."/>
            <person name="Kanamori H."/>
            <person name="Katayose Y."/>
            <person name="Fujisawa M."/>
            <person name="Namiki N."/>
            <person name="Mizuno H."/>
            <person name="Yamamoto K."/>
            <person name="Antonio B.A."/>
            <person name="Baba T."/>
            <person name="Sakata K."/>
            <person name="Nagamura Y."/>
            <person name="Aoki H."/>
            <person name="Arikawa K."/>
            <person name="Arita K."/>
            <person name="Bito T."/>
            <person name="Chiden Y."/>
            <person name="Fujitsuka N."/>
            <person name="Fukunaka R."/>
            <person name="Hamada M."/>
            <person name="Harada C."/>
            <person name="Hayashi A."/>
            <person name="Hijishita S."/>
            <person name="Honda M."/>
            <person name="Hosokawa S."/>
            <person name="Ichikawa Y."/>
            <person name="Idonuma A."/>
            <person name="Iijima M."/>
            <person name="Ikeda M."/>
            <person name="Ikeno M."/>
            <person name="Ito K."/>
            <person name="Ito S."/>
            <person name="Ito T."/>
            <person name="Ito Y."/>
            <person name="Ito Y."/>
            <person name="Iwabuchi A."/>
            <person name="Kamiya K."/>
            <person name="Karasawa W."/>
            <person name="Kurita K."/>
            <person name="Katagiri S."/>
            <person name="Kikuta A."/>
            <person name="Kobayashi H."/>
            <person name="Kobayashi N."/>
            <person name="Machita K."/>
            <person name="Maehara T."/>
            <person name="Masukawa M."/>
            <person name="Mizubayashi T."/>
            <person name="Mukai Y."/>
            <person name="Nagasaki H."/>
            <person name="Nagata Y."/>
            <person name="Naito S."/>
            <person name="Nakashima M."/>
            <person name="Nakama Y."/>
            <person name="Nakamichi Y."/>
            <person name="Nakamura M."/>
            <person name="Meguro A."/>
            <person name="Negishi M."/>
            <person name="Ohta I."/>
            <person name="Ohta T."/>
            <person name="Okamoto M."/>
            <person name="Ono N."/>
            <person name="Saji S."/>
            <person name="Sakaguchi M."/>
            <person name="Sakai K."/>
            <person name="Shibata M."/>
            <person name="Shimokawa T."/>
            <person name="Song J."/>
            <person name="Takazaki Y."/>
            <person name="Terasawa K."/>
            <person name="Tsugane M."/>
            <person name="Tsuji K."/>
            <person name="Ueda S."/>
            <person name="Waki K."/>
            <person name="Yamagata H."/>
            <person name="Yamamoto M."/>
            <person name="Yamamoto S."/>
            <person name="Yamane H."/>
            <person name="Yoshiki S."/>
            <person name="Yoshihara R."/>
            <person name="Yukawa K."/>
            <person name="Zhong H."/>
            <person name="Yano M."/>
            <person name="Yuan Q."/>
            <person name="Ouyang S."/>
            <person name="Liu J."/>
            <person name="Jones K.M."/>
            <person name="Gansberger K."/>
            <person name="Moffat K."/>
            <person name="Hill J."/>
            <person name="Bera J."/>
            <person name="Fadrosh D."/>
            <person name="Jin S."/>
            <person name="Johri S."/>
            <person name="Kim M."/>
            <person name="Overton L."/>
            <person name="Reardon M."/>
            <person name="Tsitrin T."/>
            <person name="Vuong H."/>
            <person name="Weaver B."/>
            <person name="Ciecko A."/>
            <person name="Tallon L."/>
            <person name="Jackson J."/>
            <person name="Pai G."/>
            <person name="Aken S.V."/>
            <person name="Utterback T."/>
            <person name="Reidmuller S."/>
            <person name="Feldblyum T."/>
            <person name="Hsiao J."/>
            <person name="Zismann V."/>
            <person name="Iobst S."/>
            <person name="de Vazeille A.R."/>
            <person name="Buell C.R."/>
            <person name="Ying K."/>
            <person name="Li Y."/>
            <person name="Lu T."/>
            <person name="Huang Y."/>
            <person name="Zhao Q."/>
            <person name="Feng Q."/>
            <person name="Zhang L."/>
            <person name="Zhu J."/>
            <person name="Weng Q."/>
            <person name="Mu J."/>
            <person name="Lu Y."/>
            <person name="Fan D."/>
            <person name="Liu Y."/>
            <person name="Guan J."/>
            <person name="Zhang Y."/>
            <person name="Yu S."/>
            <person name="Liu X."/>
            <person name="Zhang Y."/>
            <person name="Hong G."/>
            <person name="Han B."/>
            <person name="Choisne N."/>
            <person name="Demange N."/>
            <person name="Orjeda G."/>
            <person name="Samain S."/>
            <person name="Cattolico L."/>
            <person name="Pelletier E."/>
            <person name="Couloux A."/>
            <person name="Segurens B."/>
            <person name="Wincker P."/>
            <person name="D'Hont A."/>
            <person name="Scarpelli C."/>
            <person name="Weissenbach J."/>
            <person name="Salanoubat M."/>
            <person name="Quetier F."/>
            <person name="Yu Y."/>
            <person name="Kim H.R."/>
            <person name="Rambo T."/>
            <person name="Currie J."/>
            <person name="Collura K."/>
            <person name="Luo M."/>
            <person name="Yang T."/>
            <person name="Ammiraju J.S.S."/>
            <person name="Engler F."/>
            <person name="Soderlund C."/>
            <person name="Wing R.A."/>
            <person name="Palmer L.E."/>
            <person name="de la Bastide M."/>
            <person name="Spiegel L."/>
            <person name="Nascimento L."/>
            <person name="Zutavern T."/>
            <person name="O'Shaughnessy A."/>
            <person name="Dike S."/>
            <person name="Dedhia N."/>
            <person name="Preston R."/>
            <person name="Balija V."/>
            <person name="McCombie W.R."/>
            <person name="Chow T."/>
            <person name="Chen H."/>
            <person name="Chung M."/>
            <person name="Chen C."/>
            <person name="Shaw J."/>
            <person name="Wu H."/>
            <person name="Hsiao K."/>
            <person name="Chao Y."/>
            <person name="Chu M."/>
            <person name="Cheng C."/>
            <person name="Hour A."/>
            <person name="Lee P."/>
            <person name="Lin S."/>
            <person name="Lin Y."/>
            <person name="Liou J."/>
            <person name="Liu S."/>
            <person name="Hsing Y."/>
            <person name="Raghuvanshi S."/>
            <person name="Mohanty A."/>
            <person name="Bharti A.K."/>
            <person name="Gaur A."/>
            <person name="Gupta V."/>
            <person name="Kumar D."/>
            <person name="Ravi V."/>
            <person name="Vij S."/>
            <person name="Kapur A."/>
            <person name="Khurana P."/>
            <person name="Khurana P."/>
            <person name="Khurana J.P."/>
            <person name="Tyagi A.K."/>
            <person name="Gaikwad K."/>
            <person name="Singh A."/>
            <person name="Dalal V."/>
            <person name="Srivastava S."/>
            <person name="Dixit A."/>
            <person name="Pal A.K."/>
            <person name="Ghazi I.A."/>
            <person name="Yadav M."/>
            <person name="Pandit A."/>
            <person name="Bhargava A."/>
            <person name="Sureshbabu K."/>
            <person name="Batra K."/>
            <person name="Sharma T.R."/>
            <person name="Mohapatra T."/>
            <person name="Singh N.K."/>
            <person name="Messing J."/>
            <person name="Nelson A.B."/>
            <person name="Fuks G."/>
            <person name="Kavchok S."/>
            <person name="Keizer G."/>
            <person name="Linton E."/>
            <person name="Llaca V."/>
            <person name="Song R."/>
            <person name="Tanyolac B."/>
            <person name="Young S."/>
            <person name="Ho-Il K."/>
            <person name="Hahn J.H."/>
            <person name="Sangsakoo G."/>
            <person name="Vanavichit A."/>
            <person name="de Mattos Luiz.A.T."/>
            <person name="Zimmer P.D."/>
            <person name="Malone G."/>
            <person name="Dellagostin O."/>
            <person name="de Oliveira A.C."/>
            <person name="Bevan M."/>
            <person name="Bancroft I."/>
            <person name="Minx P."/>
            <person name="Cordum H."/>
            <person name="Wilson R."/>
            <person name="Cheng Z."/>
            <person name="Jin W."/>
            <person name="Jiang J."/>
            <person name="Leong S.A."/>
            <person name="Iwama H."/>
            <person name="Gojobori T."/>
            <person name="Itoh T."/>
            <person name="Niimura Y."/>
            <person name="Fujii Y."/>
            <person name="Habara T."/>
            <person name="Sakai H."/>
            <person name="Sato Y."/>
            <person name="Wilson G."/>
            <person name="Kumar K."/>
            <person name="McCouch S."/>
            <person name="Juretic N."/>
            <person name="Hoen D."/>
            <person name="Wright S."/>
            <person name="Bruskiewich R."/>
            <person name="Bureau T."/>
            <person name="Miyao A."/>
            <person name="Hirochika H."/>
            <person name="Nishikawa T."/>
            <person name="Kadowaki K."/>
            <person name="Sugiura M."/>
            <person name="Burr B."/>
            <person name="Sasaki T."/>
        </authorList>
    </citation>
    <scope>NUCLEOTIDE SEQUENCE [LARGE SCALE GENOMIC DNA]</scope>
    <source>
        <strain evidence="2">cv. Nipponbare</strain>
    </source>
</reference>
<keyword evidence="2" id="KW-1185">Reference proteome</keyword>
<evidence type="ECO:0000313" key="1">
    <source>
        <dbReference type="EMBL" id="BAS93763.1"/>
    </source>
</evidence>
<name>A0A0P0WLM2_ORYSJ</name>
<accession>A0A0P0WLM2</accession>
<dbReference type="Proteomes" id="UP000059680">
    <property type="component" value="Chromosome 5"/>
</dbReference>